<sequence length="256" mass="27887">MTITVQSEVLATSGLICFWSFQEPSGEDRLSAGAHAYPLREMNGPIARVDGGVFGPYAARLDFGQWLRIPRDECSGLNMHGPQSQVSVAAWLRWGRSAYNGCEAVAGMWDESRLKRQYCLFLNLRIWDSAEQVCGHVSSVGGPTPGYKYCMDSAIGSTPVTRDEWHFVAFTYDGAYAKAYLDGRLDERETYNPYRYEGCLFDGGSDGADFTVGAVDRSGEPGNFFTGTLGGLAVFDRALGAEEIAALAAKTLPARA</sequence>
<organism evidence="1 2">
    <name type="scientific">Paenibacillus ginsengarvi</name>
    <dbReference type="NCBI Taxonomy" id="400777"/>
    <lineage>
        <taxon>Bacteria</taxon>
        <taxon>Bacillati</taxon>
        <taxon>Bacillota</taxon>
        <taxon>Bacilli</taxon>
        <taxon>Bacillales</taxon>
        <taxon>Paenibacillaceae</taxon>
        <taxon>Paenibacillus</taxon>
    </lineage>
</organism>
<reference evidence="1 2" key="1">
    <citation type="journal article" date="2007" name="Int. J. Syst. Evol. Microbiol.">
        <title>Paenibacillus ginsengarvi sp. nov., isolated from soil from ginseng cultivation.</title>
        <authorList>
            <person name="Yoon M.H."/>
            <person name="Ten L.N."/>
            <person name="Im W.T."/>
        </authorList>
    </citation>
    <scope>NUCLEOTIDE SEQUENCE [LARGE SCALE GENOMIC DNA]</scope>
    <source>
        <strain evidence="1 2">KCTC 13059</strain>
    </source>
</reference>
<comment type="caution">
    <text evidence="1">The sequence shown here is derived from an EMBL/GenBank/DDBJ whole genome shotgun (WGS) entry which is preliminary data.</text>
</comment>
<dbReference type="InterPro" id="IPR013320">
    <property type="entry name" value="ConA-like_dom_sf"/>
</dbReference>
<dbReference type="Gene3D" id="2.60.120.200">
    <property type="match status" value="1"/>
</dbReference>
<gene>
    <name evidence="1" type="ORF">D7M11_10635</name>
</gene>
<proteinExistence type="predicted"/>
<dbReference type="SUPFAM" id="SSF49899">
    <property type="entry name" value="Concanavalin A-like lectins/glucanases"/>
    <property type="match status" value="1"/>
</dbReference>
<name>A0A3B0CHW2_9BACL</name>
<keyword evidence="2" id="KW-1185">Reference proteome</keyword>
<dbReference type="AlphaFoldDB" id="A0A3B0CHW2"/>
<dbReference type="EMBL" id="RBAH01000006">
    <property type="protein sequence ID" value="RKN84973.1"/>
    <property type="molecule type" value="Genomic_DNA"/>
</dbReference>
<dbReference type="OrthoDB" id="5124266at2"/>
<evidence type="ECO:0000313" key="2">
    <source>
        <dbReference type="Proteomes" id="UP000282311"/>
    </source>
</evidence>
<dbReference type="Pfam" id="PF13385">
    <property type="entry name" value="Laminin_G_3"/>
    <property type="match status" value="1"/>
</dbReference>
<dbReference type="RefSeq" id="WP_120747179.1">
    <property type="nucleotide sequence ID" value="NZ_RBAH01000006.1"/>
</dbReference>
<protein>
    <submittedName>
        <fullName evidence="1">LamG domain-containing protein</fullName>
    </submittedName>
</protein>
<evidence type="ECO:0000313" key="1">
    <source>
        <dbReference type="EMBL" id="RKN84973.1"/>
    </source>
</evidence>
<dbReference type="Proteomes" id="UP000282311">
    <property type="component" value="Unassembled WGS sequence"/>
</dbReference>
<accession>A0A3B0CHW2</accession>